<dbReference type="EMBL" id="PFBZ01000113">
    <property type="protein sequence ID" value="PIT86531.1"/>
    <property type="molecule type" value="Genomic_DNA"/>
</dbReference>
<name>A0A2M6W185_9BACT</name>
<dbReference type="AlphaFoldDB" id="A0A2M6W185"/>
<protein>
    <recommendedName>
        <fullName evidence="6">Peptidyl-tRNA hydrolase</fullName>
        <ecNumber evidence="1">3.1.1.29</ecNumber>
    </recommendedName>
</protein>
<evidence type="ECO:0000256" key="1">
    <source>
        <dbReference type="ARBA" id="ARBA00013260"/>
    </source>
</evidence>
<dbReference type="NCBIfam" id="TIGR00447">
    <property type="entry name" value="pth"/>
    <property type="match status" value="1"/>
</dbReference>
<dbReference type="GO" id="GO:0000049">
    <property type="term" value="F:tRNA binding"/>
    <property type="evidence" value="ECO:0007669"/>
    <property type="project" value="UniProtKB-KW"/>
</dbReference>
<evidence type="ECO:0000313" key="8">
    <source>
        <dbReference type="Proteomes" id="UP000229362"/>
    </source>
</evidence>
<evidence type="ECO:0000256" key="3">
    <source>
        <dbReference type="ARBA" id="ARBA00022801"/>
    </source>
</evidence>
<keyword evidence="4" id="KW-0694">RNA-binding</keyword>
<sequence>MNHSGEAVSLIAHYYKIVPEDIIVVHDDKDLSLGTIKVQSNRGDGGHNGIKSITAHIGTKDYGRVRVGVGSTNEKRMADTASFVLGKFGLLERKRVEEIIHEAAEHIKKNL</sequence>
<proteinExistence type="inferred from homology"/>
<organism evidence="7 8">
    <name type="scientific">Candidatus Magasanikbacteria bacterium CG10_big_fil_rev_8_21_14_0_10_43_6</name>
    <dbReference type="NCBI Taxonomy" id="1974650"/>
    <lineage>
        <taxon>Bacteria</taxon>
        <taxon>Candidatus Magasanikiibacteriota</taxon>
    </lineage>
</organism>
<dbReference type="SUPFAM" id="SSF53178">
    <property type="entry name" value="Peptidyl-tRNA hydrolase-like"/>
    <property type="match status" value="1"/>
</dbReference>
<dbReference type="PROSITE" id="PS01196">
    <property type="entry name" value="PEPT_TRNA_HYDROL_2"/>
    <property type="match status" value="1"/>
</dbReference>
<dbReference type="InterPro" id="IPR036416">
    <property type="entry name" value="Pept_tRNA_hydro_sf"/>
</dbReference>
<evidence type="ECO:0000256" key="2">
    <source>
        <dbReference type="ARBA" id="ARBA00022555"/>
    </source>
</evidence>
<keyword evidence="3" id="KW-0378">Hydrolase</keyword>
<dbReference type="EC" id="3.1.1.29" evidence="1"/>
<dbReference type="InterPro" id="IPR018171">
    <property type="entry name" value="Pept_tRNA_hydro_CS"/>
</dbReference>
<evidence type="ECO:0000313" key="7">
    <source>
        <dbReference type="EMBL" id="PIT86531.1"/>
    </source>
</evidence>
<dbReference type="Pfam" id="PF01195">
    <property type="entry name" value="Pept_tRNA_hydro"/>
    <property type="match status" value="1"/>
</dbReference>
<evidence type="ECO:0000256" key="5">
    <source>
        <dbReference type="ARBA" id="ARBA00038063"/>
    </source>
</evidence>
<keyword evidence="2" id="KW-0820">tRNA-binding</keyword>
<dbReference type="Gene3D" id="3.40.50.1470">
    <property type="entry name" value="Peptidyl-tRNA hydrolase"/>
    <property type="match status" value="1"/>
</dbReference>
<dbReference type="GO" id="GO:0004045">
    <property type="term" value="F:peptidyl-tRNA hydrolase activity"/>
    <property type="evidence" value="ECO:0007669"/>
    <property type="project" value="UniProtKB-EC"/>
</dbReference>
<reference evidence="8" key="1">
    <citation type="submission" date="2017-09" db="EMBL/GenBank/DDBJ databases">
        <title>Depth-based differentiation of microbial function through sediment-hosted aquifers and enrichment of novel symbionts in the deep terrestrial subsurface.</title>
        <authorList>
            <person name="Probst A.J."/>
            <person name="Ladd B."/>
            <person name="Jarett J.K."/>
            <person name="Geller-Mcgrath D.E."/>
            <person name="Sieber C.M.K."/>
            <person name="Emerson J.B."/>
            <person name="Anantharaman K."/>
            <person name="Thomas B.C."/>
            <person name="Malmstrom R."/>
            <person name="Stieglmeier M."/>
            <person name="Klingl A."/>
            <person name="Woyke T."/>
            <person name="Ryan C.M."/>
            <person name="Banfield J.F."/>
        </authorList>
    </citation>
    <scope>NUCLEOTIDE SEQUENCE [LARGE SCALE GENOMIC DNA]</scope>
</reference>
<comment type="similarity">
    <text evidence="5">Belongs to the PTH family.</text>
</comment>
<comment type="caution">
    <text evidence="7">The sequence shown here is derived from an EMBL/GenBank/DDBJ whole genome shotgun (WGS) entry which is preliminary data.</text>
</comment>
<accession>A0A2M6W185</accession>
<dbReference type="PANTHER" id="PTHR17224:SF1">
    <property type="entry name" value="PEPTIDYL-TRNA HYDROLASE"/>
    <property type="match status" value="1"/>
</dbReference>
<evidence type="ECO:0000256" key="6">
    <source>
        <dbReference type="ARBA" id="ARBA00050038"/>
    </source>
</evidence>
<dbReference type="Proteomes" id="UP000229362">
    <property type="component" value="Unassembled WGS sequence"/>
</dbReference>
<dbReference type="InterPro" id="IPR001328">
    <property type="entry name" value="Pept_tRNA_hydro"/>
</dbReference>
<evidence type="ECO:0000256" key="4">
    <source>
        <dbReference type="ARBA" id="ARBA00022884"/>
    </source>
</evidence>
<gene>
    <name evidence="7" type="ORF">COU33_02620</name>
</gene>
<dbReference type="PANTHER" id="PTHR17224">
    <property type="entry name" value="PEPTIDYL-TRNA HYDROLASE"/>
    <property type="match status" value="1"/>
</dbReference>